<protein>
    <submittedName>
        <fullName evidence="1">Uncharacterized protein</fullName>
    </submittedName>
</protein>
<accession>A0A9Q3H8E0</accession>
<dbReference type="EMBL" id="AVOT02012133">
    <property type="protein sequence ID" value="MBW0493569.1"/>
    <property type="molecule type" value="Genomic_DNA"/>
</dbReference>
<dbReference type="Proteomes" id="UP000765509">
    <property type="component" value="Unassembled WGS sequence"/>
</dbReference>
<name>A0A9Q3H8E0_9BASI</name>
<reference evidence="1" key="1">
    <citation type="submission" date="2021-03" db="EMBL/GenBank/DDBJ databases">
        <title>Draft genome sequence of rust myrtle Austropuccinia psidii MF-1, a brazilian biotype.</title>
        <authorList>
            <person name="Quecine M.C."/>
            <person name="Pachon D.M.R."/>
            <person name="Bonatelli M.L."/>
            <person name="Correr F.H."/>
            <person name="Franceschini L.M."/>
            <person name="Leite T.F."/>
            <person name="Margarido G.R.A."/>
            <person name="Almeida C.A."/>
            <person name="Ferrarezi J.A."/>
            <person name="Labate C.A."/>
        </authorList>
    </citation>
    <scope>NUCLEOTIDE SEQUENCE</scope>
    <source>
        <strain evidence="1">MF-1</strain>
    </source>
</reference>
<gene>
    <name evidence="1" type="ORF">O181_033284</name>
</gene>
<sequence length="156" mass="17878">MVHGKQDVQTSFTLGRTWSRLPEDMSQRGILQRTYGYNQWWITNRKFKLLEEGEARISEDPATIQAIGKQLNQIEHTIISSGSQEVNQPDYPVASNHSGTSRLVAKSHHYSQYEVVSRIRQGLKGQNKTFSTSNRESDPIIQKLLDLVKEVHKSQK</sequence>
<keyword evidence="2" id="KW-1185">Reference proteome</keyword>
<organism evidence="1 2">
    <name type="scientific">Austropuccinia psidii MF-1</name>
    <dbReference type="NCBI Taxonomy" id="1389203"/>
    <lineage>
        <taxon>Eukaryota</taxon>
        <taxon>Fungi</taxon>
        <taxon>Dikarya</taxon>
        <taxon>Basidiomycota</taxon>
        <taxon>Pucciniomycotina</taxon>
        <taxon>Pucciniomycetes</taxon>
        <taxon>Pucciniales</taxon>
        <taxon>Sphaerophragmiaceae</taxon>
        <taxon>Austropuccinia</taxon>
    </lineage>
</organism>
<comment type="caution">
    <text evidence="1">The sequence shown here is derived from an EMBL/GenBank/DDBJ whole genome shotgun (WGS) entry which is preliminary data.</text>
</comment>
<evidence type="ECO:0000313" key="1">
    <source>
        <dbReference type="EMBL" id="MBW0493569.1"/>
    </source>
</evidence>
<proteinExistence type="predicted"/>
<evidence type="ECO:0000313" key="2">
    <source>
        <dbReference type="Proteomes" id="UP000765509"/>
    </source>
</evidence>
<dbReference type="AlphaFoldDB" id="A0A9Q3H8E0"/>